<accession>A0A1A8X2W4</accession>
<sequence>MRGFIRKLSLRKPVRLGWESFTSRDTLFSASHRITSHKQVAGTQFCEHSKYAKNYALHDFSPHNGLVNLPERCAQAH</sequence>
<proteinExistence type="predicted"/>
<evidence type="ECO:0000313" key="2">
    <source>
        <dbReference type="Proteomes" id="UP000078546"/>
    </source>
</evidence>
<gene>
    <name evidence="1" type="ORF">POVCU1_046720</name>
</gene>
<reference evidence="2" key="1">
    <citation type="submission" date="2016-05" db="EMBL/GenBank/DDBJ databases">
        <authorList>
            <person name="Naeem Raeece"/>
        </authorList>
    </citation>
    <scope>NUCLEOTIDE SEQUENCE [LARGE SCALE GENOMIC DNA]</scope>
</reference>
<dbReference type="Proteomes" id="UP000078546">
    <property type="component" value="Unassembled WGS sequence"/>
</dbReference>
<evidence type="ECO:0000313" key="1">
    <source>
        <dbReference type="EMBL" id="SBS98516.1"/>
    </source>
</evidence>
<name>A0A1A8X2W4_PLAOA</name>
<protein>
    <submittedName>
        <fullName evidence="1">Uncharacterized protein</fullName>
    </submittedName>
</protein>
<organism evidence="1 2">
    <name type="scientific">Plasmodium ovale curtisi</name>
    <dbReference type="NCBI Taxonomy" id="864141"/>
    <lineage>
        <taxon>Eukaryota</taxon>
        <taxon>Sar</taxon>
        <taxon>Alveolata</taxon>
        <taxon>Apicomplexa</taxon>
        <taxon>Aconoidasida</taxon>
        <taxon>Haemosporida</taxon>
        <taxon>Plasmodiidae</taxon>
        <taxon>Plasmodium</taxon>
        <taxon>Plasmodium (Plasmodium)</taxon>
    </lineage>
</organism>
<dbReference type="EMBL" id="FLQV01000856">
    <property type="protein sequence ID" value="SBS98516.1"/>
    <property type="molecule type" value="Genomic_DNA"/>
</dbReference>
<dbReference type="AlphaFoldDB" id="A0A1A8X2W4"/>